<name>A0ABU9VCR2_9BACI</name>
<comment type="similarity">
    <text evidence="3 7">Belongs to the IspD/TarI cytidylyltransferase family. IspD subfamily.</text>
</comment>
<reference evidence="8 9" key="1">
    <citation type="submission" date="2024-03" db="EMBL/GenBank/DDBJ databases">
        <title>Bacilli Hybrid Assemblies.</title>
        <authorList>
            <person name="Kovac J."/>
        </authorList>
    </citation>
    <scope>NUCLEOTIDE SEQUENCE [LARGE SCALE GENOMIC DNA]</scope>
    <source>
        <strain evidence="8 9">FSL R7-0666</strain>
    </source>
</reference>
<dbReference type="PANTHER" id="PTHR32125:SF4">
    <property type="entry name" value="2-C-METHYL-D-ERYTHRITOL 4-PHOSPHATE CYTIDYLYLTRANSFERASE, CHLOROPLASTIC"/>
    <property type="match status" value="1"/>
</dbReference>
<dbReference type="InterPro" id="IPR001228">
    <property type="entry name" value="IspD"/>
</dbReference>
<comment type="caution">
    <text evidence="8">The sequence shown here is derived from an EMBL/GenBank/DDBJ whole genome shotgun (WGS) entry which is preliminary data.</text>
</comment>
<accession>A0ABU9VCR2</accession>
<dbReference type="HAMAP" id="MF_00108">
    <property type="entry name" value="IspD"/>
    <property type="match status" value="1"/>
</dbReference>
<evidence type="ECO:0000313" key="8">
    <source>
        <dbReference type="EMBL" id="MEN0641686.1"/>
    </source>
</evidence>
<comment type="pathway">
    <text evidence="2 7">Isoprenoid biosynthesis; isopentenyl diphosphate biosynthesis via DXP pathway; isopentenyl diphosphate from 1-deoxy-D-xylulose 5-phosphate: step 2/6.</text>
</comment>
<dbReference type="PANTHER" id="PTHR32125">
    <property type="entry name" value="2-C-METHYL-D-ERYTHRITOL 4-PHOSPHATE CYTIDYLYLTRANSFERASE, CHLOROPLASTIC"/>
    <property type="match status" value="1"/>
</dbReference>
<gene>
    <name evidence="7 8" type="primary">ispD</name>
    <name evidence="8" type="ORF">MKY91_00705</name>
</gene>
<dbReference type="Gene3D" id="3.90.550.10">
    <property type="entry name" value="Spore Coat Polysaccharide Biosynthesis Protein SpsA, Chain A"/>
    <property type="match status" value="1"/>
</dbReference>
<dbReference type="InterPro" id="IPR029044">
    <property type="entry name" value="Nucleotide-diphossugar_trans"/>
</dbReference>
<dbReference type="SUPFAM" id="SSF53448">
    <property type="entry name" value="Nucleotide-diphospho-sugar transferases"/>
    <property type="match status" value="1"/>
</dbReference>
<evidence type="ECO:0000313" key="9">
    <source>
        <dbReference type="Proteomes" id="UP001418796"/>
    </source>
</evidence>
<keyword evidence="4 7" id="KW-0808">Transferase</keyword>
<dbReference type="NCBIfam" id="TIGR00453">
    <property type="entry name" value="ispD"/>
    <property type="match status" value="1"/>
</dbReference>
<keyword evidence="6 7" id="KW-0414">Isoprene biosynthesis</keyword>
<evidence type="ECO:0000256" key="2">
    <source>
        <dbReference type="ARBA" id="ARBA00004787"/>
    </source>
</evidence>
<dbReference type="EMBL" id="JBCITK010000001">
    <property type="protein sequence ID" value="MEN0641686.1"/>
    <property type="molecule type" value="Genomic_DNA"/>
</dbReference>
<feature type="site" description="Positions MEP for the nucleophilic attack" evidence="7">
    <location>
        <position position="209"/>
    </location>
</feature>
<evidence type="ECO:0000256" key="3">
    <source>
        <dbReference type="ARBA" id="ARBA00009789"/>
    </source>
</evidence>
<comment type="catalytic activity">
    <reaction evidence="1 7">
        <text>2-C-methyl-D-erythritol 4-phosphate + CTP + H(+) = 4-CDP-2-C-methyl-D-erythritol + diphosphate</text>
        <dbReference type="Rhea" id="RHEA:13429"/>
        <dbReference type="ChEBI" id="CHEBI:15378"/>
        <dbReference type="ChEBI" id="CHEBI:33019"/>
        <dbReference type="ChEBI" id="CHEBI:37563"/>
        <dbReference type="ChEBI" id="CHEBI:57823"/>
        <dbReference type="ChEBI" id="CHEBI:58262"/>
        <dbReference type="EC" id="2.7.7.60"/>
    </reaction>
</comment>
<keyword evidence="5 7" id="KW-0548">Nucleotidyltransferase</keyword>
<evidence type="ECO:0000256" key="6">
    <source>
        <dbReference type="ARBA" id="ARBA00023229"/>
    </source>
</evidence>
<evidence type="ECO:0000256" key="4">
    <source>
        <dbReference type="ARBA" id="ARBA00022679"/>
    </source>
</evidence>
<comment type="function">
    <text evidence="7">Catalyzes the formation of 4-diphosphocytidyl-2-C-methyl-D-erythritol from CTP and 2-C-methyl-D-erythritol 4-phosphate (MEP).</text>
</comment>
<evidence type="ECO:0000256" key="1">
    <source>
        <dbReference type="ARBA" id="ARBA00001282"/>
    </source>
</evidence>
<feature type="site" description="Positions MEP for the nucleophilic attack" evidence="7">
    <location>
        <position position="153"/>
    </location>
</feature>
<dbReference type="InterPro" id="IPR034683">
    <property type="entry name" value="IspD/TarI"/>
</dbReference>
<dbReference type="Proteomes" id="UP001418796">
    <property type="component" value="Unassembled WGS sequence"/>
</dbReference>
<organism evidence="8 9">
    <name type="scientific">Alkalicoccobacillus gibsonii</name>
    <dbReference type="NCBI Taxonomy" id="79881"/>
    <lineage>
        <taxon>Bacteria</taxon>
        <taxon>Bacillati</taxon>
        <taxon>Bacillota</taxon>
        <taxon>Bacilli</taxon>
        <taxon>Bacillales</taxon>
        <taxon>Bacillaceae</taxon>
        <taxon>Alkalicoccobacillus</taxon>
    </lineage>
</organism>
<dbReference type="InterPro" id="IPR018294">
    <property type="entry name" value="ISPD_synthase_CS"/>
</dbReference>
<dbReference type="Pfam" id="PF01128">
    <property type="entry name" value="IspD"/>
    <property type="match status" value="1"/>
</dbReference>
<protein>
    <recommendedName>
        <fullName evidence="7">2-C-methyl-D-erythritol 4-phosphate cytidylyltransferase</fullName>
        <ecNumber evidence="7">2.7.7.60</ecNumber>
    </recommendedName>
    <alternativeName>
        <fullName evidence="7">4-diphosphocytidyl-2C-methyl-D-erythritol synthase</fullName>
    </alternativeName>
    <alternativeName>
        <fullName evidence="7">MEP cytidylyltransferase</fullName>
        <shortName evidence="7">MCT</shortName>
    </alternativeName>
</protein>
<dbReference type="RefSeq" id="WP_343128922.1">
    <property type="nucleotide sequence ID" value="NZ_JBCITK010000001.1"/>
</dbReference>
<feature type="site" description="Transition state stabilizer" evidence="7">
    <location>
        <position position="15"/>
    </location>
</feature>
<dbReference type="GO" id="GO:0050518">
    <property type="term" value="F:2-C-methyl-D-erythritol 4-phosphate cytidylyltransferase activity"/>
    <property type="evidence" value="ECO:0007669"/>
    <property type="project" value="UniProtKB-EC"/>
</dbReference>
<dbReference type="InterPro" id="IPR050088">
    <property type="entry name" value="IspD/TarI_cytidylyltransf_bact"/>
</dbReference>
<dbReference type="CDD" id="cd02516">
    <property type="entry name" value="CDP-ME_synthetase"/>
    <property type="match status" value="1"/>
</dbReference>
<feature type="site" description="Transition state stabilizer" evidence="7">
    <location>
        <position position="22"/>
    </location>
</feature>
<sequence length="237" mass="26772">MMYSIVIPAAGQGKRMKAGKNKQFIELNQTPLIAYTLQVFEEDEQCKQIILVANEYEIEAMQDIVRAYNIKKVTRIAVGGMERQQSVYEGLKQLEGPDEIVMVHDGARPFIRESIIHELVNATSKDGGAVVGVRMKDTVKRVSQNQIVETIDRSELWAVQTPQAFWRDSLLDGHKRAEDEGFVATDDASIMEWVGSKIVMVEGDYSNLKITTPEDLLMAEAILRKRRMEHDSSRTGV</sequence>
<evidence type="ECO:0000256" key="7">
    <source>
        <dbReference type="HAMAP-Rule" id="MF_00108"/>
    </source>
</evidence>
<dbReference type="PROSITE" id="PS01295">
    <property type="entry name" value="ISPD"/>
    <property type="match status" value="1"/>
</dbReference>
<evidence type="ECO:0000256" key="5">
    <source>
        <dbReference type="ARBA" id="ARBA00022695"/>
    </source>
</evidence>
<keyword evidence="9" id="KW-1185">Reference proteome</keyword>
<dbReference type="EC" id="2.7.7.60" evidence="7"/>
<proteinExistence type="inferred from homology"/>